<dbReference type="Proteomes" id="UP001432027">
    <property type="component" value="Unassembled WGS sequence"/>
</dbReference>
<feature type="non-terminal residue" evidence="2">
    <location>
        <position position="1"/>
    </location>
</feature>
<reference evidence="2" key="1">
    <citation type="submission" date="2023-10" db="EMBL/GenBank/DDBJ databases">
        <title>Genome assembly of Pristionchus species.</title>
        <authorList>
            <person name="Yoshida K."/>
            <person name="Sommer R.J."/>
        </authorList>
    </citation>
    <scope>NUCLEOTIDE SEQUENCE</scope>
    <source>
        <strain evidence="2">RS0144</strain>
    </source>
</reference>
<gene>
    <name evidence="2" type="ORF">PENTCL1PPCAC_29973</name>
</gene>
<dbReference type="EMBL" id="BTSX01000006">
    <property type="protein sequence ID" value="GMT07799.1"/>
    <property type="molecule type" value="Genomic_DNA"/>
</dbReference>
<keyword evidence="3" id="KW-1185">Reference proteome</keyword>
<evidence type="ECO:0000313" key="3">
    <source>
        <dbReference type="Proteomes" id="UP001432027"/>
    </source>
</evidence>
<evidence type="ECO:0000313" key="2">
    <source>
        <dbReference type="EMBL" id="GMT07799.1"/>
    </source>
</evidence>
<sequence>PWSSGRHFNWQSSCSHCASLGNSSSFVDRQTFIEISGDKTEGLMSREEDEMPPQKVLVDDEEDLPDCNDVRLRGRTFSMRCADAEAVKKARQAARFVVRDLVCRKRSATNPLEDMRDPFAPIKWLRIGGPPPPPVRRLAVPRKRFSPPQQQQPPLPDSSASEADYRLHSPGKIVGNLNDPRRRRRPDTRPFPPQDFEDAEGLSFIREEEEEQEVAQERKMEETTSNQMAKTRENKDDDEDVPCLALNGVHISC</sequence>
<accession>A0AAV5UN86</accession>
<feature type="region of interest" description="Disordered" evidence="1">
    <location>
        <begin position="122"/>
        <end position="241"/>
    </location>
</feature>
<proteinExistence type="predicted"/>
<name>A0AAV5UN86_9BILA</name>
<protein>
    <submittedName>
        <fullName evidence="2">Uncharacterized protein</fullName>
    </submittedName>
</protein>
<organism evidence="2 3">
    <name type="scientific">Pristionchus entomophagus</name>
    <dbReference type="NCBI Taxonomy" id="358040"/>
    <lineage>
        <taxon>Eukaryota</taxon>
        <taxon>Metazoa</taxon>
        <taxon>Ecdysozoa</taxon>
        <taxon>Nematoda</taxon>
        <taxon>Chromadorea</taxon>
        <taxon>Rhabditida</taxon>
        <taxon>Rhabditina</taxon>
        <taxon>Diplogasteromorpha</taxon>
        <taxon>Diplogasteroidea</taxon>
        <taxon>Neodiplogasteridae</taxon>
        <taxon>Pristionchus</taxon>
    </lineage>
</organism>
<dbReference type="AlphaFoldDB" id="A0AAV5UN86"/>
<comment type="caution">
    <text evidence="2">The sequence shown here is derived from an EMBL/GenBank/DDBJ whole genome shotgun (WGS) entry which is preliminary data.</text>
</comment>
<evidence type="ECO:0000256" key="1">
    <source>
        <dbReference type="SAM" id="MobiDB-lite"/>
    </source>
</evidence>